<evidence type="ECO:0000313" key="1">
    <source>
        <dbReference type="EMBL" id="TXG77638.1"/>
    </source>
</evidence>
<accession>A0A5C7J8P9</accession>
<dbReference type="Proteomes" id="UP000321026">
    <property type="component" value="Unassembled WGS sequence"/>
</dbReference>
<comment type="caution">
    <text evidence="1">The sequence shown here is derived from an EMBL/GenBank/DDBJ whole genome shotgun (WGS) entry which is preliminary data.</text>
</comment>
<dbReference type="EMBL" id="SSDS01000041">
    <property type="protein sequence ID" value="TXG77638.1"/>
    <property type="molecule type" value="Genomic_DNA"/>
</dbReference>
<sequence>MQRDEIRLECLKLVMNRTRSPADNVTEAKVLEDYVTSAQEETIKRFEEIKKPLKAKKTIGNPDILS</sequence>
<reference evidence="1 2" key="1">
    <citation type="submission" date="2018-09" db="EMBL/GenBank/DDBJ databases">
        <title>Metagenome Assembled Genomes from an Advanced Water Purification Facility.</title>
        <authorList>
            <person name="Stamps B.W."/>
            <person name="Spear J.R."/>
        </authorList>
    </citation>
    <scope>NUCLEOTIDE SEQUENCE [LARGE SCALE GENOMIC DNA]</scope>
    <source>
        <strain evidence="1">Bin_63_2</strain>
    </source>
</reference>
<name>A0A5C7J8P9_9BACT</name>
<protein>
    <submittedName>
        <fullName evidence="1">Uncharacterized protein</fullName>
    </submittedName>
</protein>
<evidence type="ECO:0000313" key="2">
    <source>
        <dbReference type="Proteomes" id="UP000321026"/>
    </source>
</evidence>
<proteinExistence type="predicted"/>
<gene>
    <name evidence="1" type="ORF">E6Q11_02595</name>
</gene>
<organism evidence="1 2">
    <name type="scientific">Candidatus Dojkabacteria bacterium</name>
    <dbReference type="NCBI Taxonomy" id="2099670"/>
    <lineage>
        <taxon>Bacteria</taxon>
        <taxon>Candidatus Dojkabacteria</taxon>
    </lineage>
</organism>
<dbReference type="AlphaFoldDB" id="A0A5C7J8P9"/>